<dbReference type="Gramene" id="PRQ23189">
    <property type="protein sequence ID" value="PRQ23189"/>
    <property type="gene ID" value="RchiOBHm_Chr6g0258631"/>
</dbReference>
<dbReference type="GO" id="GO:0016020">
    <property type="term" value="C:membrane"/>
    <property type="evidence" value="ECO:0007669"/>
    <property type="project" value="UniProtKB-SubCell"/>
</dbReference>
<keyword evidence="3" id="KW-0812">Transmembrane</keyword>
<keyword evidence="6" id="KW-0472">Membrane</keyword>
<evidence type="ECO:0000256" key="3">
    <source>
        <dbReference type="ARBA" id="ARBA00022692"/>
    </source>
</evidence>
<keyword evidence="5" id="KW-1133">Transmembrane helix</keyword>
<name>A0A2P6PMN0_ROSCH</name>
<evidence type="ECO:0000313" key="8">
    <source>
        <dbReference type="EMBL" id="PRQ23189.1"/>
    </source>
</evidence>
<dbReference type="PANTHER" id="PTHR43731:SF14">
    <property type="entry name" value="PRESENILIN-ASSOCIATED RHOMBOID-LIKE PROTEIN, MITOCHONDRIAL"/>
    <property type="match status" value="1"/>
</dbReference>
<evidence type="ECO:0000256" key="1">
    <source>
        <dbReference type="ARBA" id="ARBA00004141"/>
    </source>
</evidence>
<evidence type="ECO:0000256" key="2">
    <source>
        <dbReference type="ARBA" id="ARBA00009045"/>
    </source>
</evidence>
<comment type="subcellular location">
    <subcellularLocation>
        <location evidence="1">Membrane</location>
        <topology evidence="1">Multi-pass membrane protein</topology>
    </subcellularLocation>
</comment>
<dbReference type="SUPFAM" id="SSF144091">
    <property type="entry name" value="Rhomboid-like"/>
    <property type="match status" value="1"/>
</dbReference>
<protein>
    <submittedName>
        <fullName evidence="8">Putative peptidase S54, rhomboid domain-containing protein</fullName>
    </submittedName>
</protein>
<evidence type="ECO:0000256" key="4">
    <source>
        <dbReference type="ARBA" id="ARBA00022801"/>
    </source>
</evidence>
<evidence type="ECO:0000259" key="7">
    <source>
        <dbReference type="Pfam" id="PF01694"/>
    </source>
</evidence>
<dbReference type="GO" id="GO:0004252">
    <property type="term" value="F:serine-type endopeptidase activity"/>
    <property type="evidence" value="ECO:0007669"/>
    <property type="project" value="InterPro"/>
</dbReference>
<sequence length="122" mass="13566">MVLGLVVANVAVFLLWRIADPIFMYKNFTISLNNFTIGRLHTLITSAFSHVDIGHIISNMIGLLDFTFGLEFLLKLYLARAIGGSVFYLVHHAFLAASLKNQPFGIMDASKAPVLVCYQPSY</sequence>
<feature type="domain" description="Peptidase S54 rhomboid" evidence="7">
    <location>
        <begin position="39"/>
        <end position="93"/>
    </location>
</feature>
<comment type="similarity">
    <text evidence="2">Belongs to the peptidase S54 family.</text>
</comment>
<dbReference type="InterPro" id="IPR035952">
    <property type="entry name" value="Rhomboid-like_sf"/>
</dbReference>
<dbReference type="InterPro" id="IPR050925">
    <property type="entry name" value="Rhomboid_protease_S54"/>
</dbReference>
<evidence type="ECO:0000256" key="5">
    <source>
        <dbReference type="ARBA" id="ARBA00022989"/>
    </source>
</evidence>
<evidence type="ECO:0000256" key="6">
    <source>
        <dbReference type="ARBA" id="ARBA00023136"/>
    </source>
</evidence>
<dbReference type="Proteomes" id="UP000238479">
    <property type="component" value="Chromosome 6"/>
</dbReference>
<accession>A0A2P6PMN0</accession>
<dbReference type="EMBL" id="PDCK01000044">
    <property type="protein sequence ID" value="PRQ23189.1"/>
    <property type="molecule type" value="Genomic_DNA"/>
</dbReference>
<dbReference type="PANTHER" id="PTHR43731">
    <property type="entry name" value="RHOMBOID PROTEASE"/>
    <property type="match status" value="1"/>
</dbReference>
<keyword evidence="4" id="KW-0378">Hydrolase</keyword>
<gene>
    <name evidence="8" type="ORF">RchiOBHm_Chr6g0258631</name>
</gene>
<dbReference type="Pfam" id="PF01694">
    <property type="entry name" value="Rhomboid"/>
    <property type="match status" value="1"/>
</dbReference>
<reference evidence="8 9" key="1">
    <citation type="journal article" date="2018" name="Nat. Genet.">
        <title>The Rosa genome provides new insights in the design of modern roses.</title>
        <authorList>
            <person name="Bendahmane M."/>
        </authorList>
    </citation>
    <scope>NUCLEOTIDE SEQUENCE [LARGE SCALE GENOMIC DNA]</scope>
    <source>
        <strain evidence="9">cv. Old Blush</strain>
    </source>
</reference>
<comment type="caution">
    <text evidence="8">The sequence shown here is derived from an EMBL/GenBank/DDBJ whole genome shotgun (WGS) entry which is preliminary data.</text>
</comment>
<evidence type="ECO:0000313" key="9">
    <source>
        <dbReference type="Proteomes" id="UP000238479"/>
    </source>
</evidence>
<proteinExistence type="inferred from homology"/>
<organism evidence="8 9">
    <name type="scientific">Rosa chinensis</name>
    <name type="common">China rose</name>
    <dbReference type="NCBI Taxonomy" id="74649"/>
    <lineage>
        <taxon>Eukaryota</taxon>
        <taxon>Viridiplantae</taxon>
        <taxon>Streptophyta</taxon>
        <taxon>Embryophyta</taxon>
        <taxon>Tracheophyta</taxon>
        <taxon>Spermatophyta</taxon>
        <taxon>Magnoliopsida</taxon>
        <taxon>eudicotyledons</taxon>
        <taxon>Gunneridae</taxon>
        <taxon>Pentapetalae</taxon>
        <taxon>rosids</taxon>
        <taxon>fabids</taxon>
        <taxon>Rosales</taxon>
        <taxon>Rosaceae</taxon>
        <taxon>Rosoideae</taxon>
        <taxon>Rosoideae incertae sedis</taxon>
        <taxon>Rosa</taxon>
    </lineage>
</organism>
<dbReference type="Gene3D" id="1.20.1540.10">
    <property type="entry name" value="Rhomboid-like"/>
    <property type="match status" value="1"/>
</dbReference>
<dbReference type="STRING" id="74649.A0A2P6PMN0"/>
<dbReference type="AlphaFoldDB" id="A0A2P6PMN0"/>
<dbReference type="InterPro" id="IPR022764">
    <property type="entry name" value="Peptidase_S54_rhomboid_dom"/>
</dbReference>
<keyword evidence="9" id="KW-1185">Reference proteome</keyword>